<dbReference type="Proteomes" id="UP000280819">
    <property type="component" value="Unassembled WGS sequence"/>
</dbReference>
<keyword evidence="1" id="KW-1133">Transmembrane helix</keyword>
<accession>A0A3P1T608</accession>
<organism evidence="2 3">
    <name type="scientific">Arachnia propionica</name>
    <dbReference type="NCBI Taxonomy" id="1750"/>
    <lineage>
        <taxon>Bacteria</taxon>
        <taxon>Bacillati</taxon>
        <taxon>Actinomycetota</taxon>
        <taxon>Actinomycetes</taxon>
        <taxon>Propionibacteriales</taxon>
        <taxon>Propionibacteriaceae</taxon>
        <taxon>Arachnia</taxon>
    </lineage>
</organism>
<name>A0A3P1T608_9ACTN</name>
<feature type="transmembrane region" description="Helical" evidence="1">
    <location>
        <begin position="209"/>
        <end position="235"/>
    </location>
</feature>
<feature type="transmembrane region" description="Helical" evidence="1">
    <location>
        <begin position="27"/>
        <end position="43"/>
    </location>
</feature>
<dbReference type="OrthoDB" id="3348156at2"/>
<protein>
    <recommendedName>
        <fullName evidence="4">DUF2029 domain-containing protein</fullName>
    </recommendedName>
</protein>
<feature type="transmembrane region" description="Helical" evidence="1">
    <location>
        <begin position="178"/>
        <end position="203"/>
    </location>
</feature>
<keyword evidence="1" id="KW-0812">Transmembrane</keyword>
<gene>
    <name evidence="2" type="ORF">EII34_10495</name>
</gene>
<keyword evidence="1" id="KW-0472">Membrane</keyword>
<proteinExistence type="predicted"/>
<feature type="transmembrane region" description="Helical" evidence="1">
    <location>
        <begin position="247"/>
        <end position="265"/>
    </location>
</feature>
<dbReference type="EMBL" id="RQZG01000012">
    <property type="protein sequence ID" value="RRD04256.1"/>
    <property type="molecule type" value="Genomic_DNA"/>
</dbReference>
<feature type="transmembrane region" description="Helical" evidence="1">
    <location>
        <begin position="369"/>
        <end position="389"/>
    </location>
</feature>
<feature type="transmembrane region" description="Helical" evidence="1">
    <location>
        <begin position="132"/>
        <end position="157"/>
    </location>
</feature>
<evidence type="ECO:0000313" key="3">
    <source>
        <dbReference type="Proteomes" id="UP000280819"/>
    </source>
</evidence>
<feature type="transmembrane region" description="Helical" evidence="1">
    <location>
        <begin position="301"/>
        <end position="322"/>
    </location>
</feature>
<evidence type="ECO:0000256" key="1">
    <source>
        <dbReference type="SAM" id="Phobius"/>
    </source>
</evidence>
<comment type="caution">
    <text evidence="2">The sequence shown here is derived from an EMBL/GenBank/DDBJ whole genome shotgun (WGS) entry which is preliminary data.</text>
</comment>
<reference evidence="2 3" key="1">
    <citation type="submission" date="2018-11" db="EMBL/GenBank/DDBJ databases">
        <title>Genomes From Bacteria Associated with the Canine Oral Cavity: a Test Case for Automated Genome-Based Taxonomic Assignment.</title>
        <authorList>
            <person name="Coil D.A."/>
            <person name="Jospin G."/>
            <person name="Darling A.E."/>
            <person name="Wallis C."/>
            <person name="Davis I.J."/>
            <person name="Harris S."/>
            <person name="Eisen J.A."/>
            <person name="Holcombe L.J."/>
            <person name="O'Flynn C."/>
        </authorList>
    </citation>
    <scope>NUCLEOTIDE SEQUENCE [LARGE SCALE GENOMIC DNA]</scope>
    <source>
        <strain evidence="2 3">OH887_COT-365</strain>
    </source>
</reference>
<dbReference type="AlphaFoldDB" id="A0A3P1T608"/>
<dbReference type="RefSeq" id="WP_124845111.1">
    <property type="nucleotide sequence ID" value="NZ_RQZG01000012.1"/>
</dbReference>
<feature type="transmembrane region" description="Helical" evidence="1">
    <location>
        <begin position="329"/>
        <end position="349"/>
    </location>
</feature>
<evidence type="ECO:0008006" key="4">
    <source>
        <dbReference type="Google" id="ProtNLM"/>
    </source>
</evidence>
<evidence type="ECO:0000313" key="2">
    <source>
        <dbReference type="EMBL" id="RRD04256.1"/>
    </source>
</evidence>
<sequence length="470" mass="50606">MRNALVAGLGGPMGRYARPRGQWFNPLRWSLVVGVGLFIVLALRQVPCVQTSSTETVNAFIRLCYSDITVAWTNEHFGAGDSPLQGSPMLHPPLLGLVLLLAVRLTLVLRPGDPGLTPGSPQAVDLQLAQAQVFLAVMMLVLFVSFLVVVVCVSFLGRGSRESRVPGWDGMLVAASPVVLASGLISYDLLGIALVAVGLLQFARRRPAVAGLVLGLAAGASLLALTVALAVAFTIALRGRSRQLMQFVLPTVGSVVVVNLPLLVWQPVALLEFYRAEMDKEVGYGSLLFAGRMVGWEVRSAGSLGLLLTSLTLACLMVWLYLRHLRPRVGVVIALFVFPTVLLGASYGPQTSLWLLVVLVLARPYRLELVAFSVTQVLYWAAVWGYLAGHLSSNPNLYFLTLLIRVGVEIWIFVRCVRDAAHPIRDGLRTPGIPDPIGGVLNDGERLAGIDGPLLETVPGTTGIPDRHRP</sequence>